<dbReference type="PIRSF" id="PIRSF036893">
    <property type="entry name" value="Lipocalin_ApoD"/>
    <property type="match status" value="1"/>
</dbReference>
<dbReference type="GO" id="GO:0008289">
    <property type="term" value="F:lipid binding"/>
    <property type="evidence" value="ECO:0007669"/>
    <property type="project" value="UniProtKB-UniRule"/>
</dbReference>
<dbReference type="KEGG" id="chq:AQ619_11435"/>
<name>A0A0P0P1C2_9CAUL</name>
<feature type="chain" id="PRO_5013436296" description="Outer membrane lipoprotein Blc" evidence="2">
    <location>
        <begin position="23"/>
        <end position="185"/>
    </location>
</feature>
<evidence type="ECO:0000256" key="2">
    <source>
        <dbReference type="PIRNR" id="PIRNR036893"/>
    </source>
</evidence>
<dbReference type="InterPro" id="IPR000566">
    <property type="entry name" value="Lipocln_cytosolic_FA-bd_dom"/>
</dbReference>
<dbReference type="InterPro" id="IPR047202">
    <property type="entry name" value="Lipocalin_Blc-like_dom"/>
</dbReference>
<evidence type="ECO:0000313" key="5">
    <source>
        <dbReference type="Proteomes" id="UP000056905"/>
    </source>
</evidence>
<organism evidence="4 5">
    <name type="scientific">Caulobacter henricii</name>
    <dbReference type="NCBI Taxonomy" id="69395"/>
    <lineage>
        <taxon>Bacteria</taxon>
        <taxon>Pseudomonadati</taxon>
        <taxon>Pseudomonadota</taxon>
        <taxon>Alphaproteobacteria</taxon>
        <taxon>Caulobacterales</taxon>
        <taxon>Caulobacteraceae</taxon>
        <taxon>Caulobacter</taxon>
    </lineage>
</organism>
<evidence type="ECO:0000256" key="1">
    <source>
        <dbReference type="ARBA" id="ARBA00006889"/>
    </source>
</evidence>
<comment type="subunit">
    <text evidence="2">Homodimer.</text>
</comment>
<dbReference type="EMBL" id="CP013002">
    <property type="protein sequence ID" value="ALL13897.1"/>
    <property type="molecule type" value="Genomic_DNA"/>
</dbReference>
<dbReference type="Gene3D" id="2.40.128.20">
    <property type="match status" value="1"/>
</dbReference>
<dbReference type="InterPro" id="IPR022271">
    <property type="entry name" value="Lipocalin_ApoD"/>
</dbReference>
<feature type="signal peptide" evidence="2">
    <location>
        <begin position="1"/>
        <end position="22"/>
    </location>
</feature>
<evidence type="ECO:0000259" key="3">
    <source>
        <dbReference type="Pfam" id="PF08212"/>
    </source>
</evidence>
<dbReference type="Proteomes" id="UP000056905">
    <property type="component" value="Chromosome"/>
</dbReference>
<feature type="domain" description="Lipocalin/cytosolic fatty-acid binding" evidence="3">
    <location>
        <begin position="32"/>
        <end position="172"/>
    </location>
</feature>
<dbReference type="Pfam" id="PF08212">
    <property type="entry name" value="Lipocalin_2"/>
    <property type="match status" value="1"/>
</dbReference>
<keyword evidence="2" id="KW-0446">Lipid-binding</keyword>
<keyword evidence="2" id="KW-0449">Lipoprotein</keyword>
<sequence>MTLRTLMIAATAGLAGATGAWAQSPQPARPVEVERLYSGRWLEIARTPMGITDGCEAGATNYLFAGGDKVLVRDTCETGAPGGKEKVIQGRGQILDPGVNAKLRVRYPFLITWDYWIFDHDDDYTWFIAGEPRLKRIFIFTREVPSPVLREDLIRRVRALGYDMSRIEFPQQPPVRAAAPPSLRP</sequence>
<dbReference type="SUPFAM" id="SSF50814">
    <property type="entry name" value="Lipocalins"/>
    <property type="match status" value="1"/>
</dbReference>
<dbReference type="OrthoDB" id="594739at2"/>
<dbReference type="RefSeq" id="WP_062147462.1">
    <property type="nucleotide sequence ID" value="NZ_CP013002.1"/>
</dbReference>
<keyword evidence="2" id="KW-0998">Cell outer membrane</keyword>
<comment type="subcellular location">
    <subcellularLocation>
        <location evidence="2">Cell outer membrane</location>
    </subcellularLocation>
</comment>
<comment type="similarity">
    <text evidence="1 2">Belongs to the calycin superfamily. Lipocalin family.</text>
</comment>
<protein>
    <recommendedName>
        <fullName evidence="2">Outer membrane lipoprotein Blc</fullName>
    </recommendedName>
</protein>
<evidence type="ECO:0000313" key="4">
    <source>
        <dbReference type="EMBL" id="ALL13897.1"/>
    </source>
</evidence>
<comment type="function">
    <text evidence="2">Involved in the storage or transport of lipids necessary for membrane maintenance under stressful conditions. Displays a binding preference for lysophospholipids.</text>
</comment>
<dbReference type="AlphaFoldDB" id="A0A0P0P1C2"/>
<dbReference type="InterPro" id="IPR012674">
    <property type="entry name" value="Calycin"/>
</dbReference>
<reference evidence="4 5" key="1">
    <citation type="submission" date="2015-10" db="EMBL/GenBank/DDBJ databases">
        <title>Conservation of the essential genome among Caulobacter and Brevundimonas species.</title>
        <authorList>
            <person name="Scott D."/>
            <person name="Ely B."/>
        </authorList>
    </citation>
    <scope>NUCLEOTIDE SEQUENCE [LARGE SCALE GENOMIC DNA]</scope>
    <source>
        <strain evidence="4 5">CB4</strain>
    </source>
</reference>
<keyword evidence="5" id="KW-1185">Reference proteome</keyword>
<dbReference type="CDD" id="cd19438">
    <property type="entry name" value="lipocalin_Blc-like"/>
    <property type="match status" value="1"/>
</dbReference>
<dbReference type="GO" id="GO:0009279">
    <property type="term" value="C:cell outer membrane"/>
    <property type="evidence" value="ECO:0007669"/>
    <property type="project" value="UniProtKB-SubCell"/>
</dbReference>
<keyword evidence="2" id="KW-0472">Membrane</keyword>
<dbReference type="STRING" id="69395.AQ619_11435"/>
<keyword evidence="2" id="KW-0732">Signal</keyword>
<proteinExistence type="inferred from homology"/>
<accession>A0A0P0P1C2</accession>
<gene>
    <name evidence="4" type="ORF">AQ619_11435</name>
</gene>